<feature type="domain" description="Apple" evidence="11">
    <location>
        <begin position="351"/>
        <end position="439"/>
    </location>
</feature>
<dbReference type="CDD" id="cd01098">
    <property type="entry name" value="PAN_AP_plant"/>
    <property type="match status" value="1"/>
</dbReference>
<protein>
    <recommendedName>
        <fullName evidence="3">non-specific serine/threonine protein kinase</fullName>
        <ecNumber evidence="3">2.7.11.1</ecNumber>
    </recommendedName>
</protein>
<feature type="domain" description="Bulb-type lectin" evidence="10">
    <location>
        <begin position="33"/>
        <end position="155"/>
    </location>
</feature>
<dbReference type="Gene3D" id="2.90.10.10">
    <property type="entry name" value="Bulb-type lectin domain"/>
    <property type="match status" value="1"/>
</dbReference>
<reference evidence="12" key="2">
    <citation type="submission" date="2021-12" db="EMBL/GenBank/DDBJ databases">
        <title>Resequencing data analysis of finger millet.</title>
        <authorList>
            <person name="Hatakeyama M."/>
            <person name="Aluri S."/>
            <person name="Balachadran M.T."/>
            <person name="Sivarajan S.R."/>
            <person name="Poveda L."/>
            <person name="Shimizu-Inatsugi R."/>
            <person name="Schlapbach R."/>
            <person name="Sreeman S.M."/>
            <person name="Shimizu K.K."/>
        </authorList>
    </citation>
    <scope>NUCLEOTIDE SEQUENCE</scope>
</reference>
<comment type="caution">
    <text evidence="12">The sequence shown here is derived from an EMBL/GenBank/DDBJ whole genome shotgun (WGS) entry which is preliminary data.</text>
</comment>
<evidence type="ECO:0000256" key="8">
    <source>
        <dbReference type="ARBA" id="ARBA00048679"/>
    </source>
</evidence>
<comment type="subcellular location">
    <subcellularLocation>
        <location evidence="2">Membrane</location>
        <topology evidence="2">Single-pass type I membrane protein</topology>
    </subcellularLocation>
</comment>
<feature type="chain" id="PRO_5043427996" description="non-specific serine/threonine protein kinase" evidence="9">
    <location>
        <begin position="28"/>
        <end position="458"/>
    </location>
</feature>
<proteinExistence type="predicted"/>
<dbReference type="InterPro" id="IPR036426">
    <property type="entry name" value="Bulb-type_lectin_dom_sf"/>
</dbReference>
<evidence type="ECO:0000313" key="12">
    <source>
        <dbReference type="EMBL" id="GJM87629.1"/>
    </source>
</evidence>
<dbReference type="InterPro" id="IPR001480">
    <property type="entry name" value="Bulb-type_lectin_dom"/>
</dbReference>
<evidence type="ECO:0000256" key="4">
    <source>
        <dbReference type="ARBA" id="ARBA00022729"/>
    </source>
</evidence>
<dbReference type="Proteomes" id="UP001054889">
    <property type="component" value="Unassembled WGS sequence"/>
</dbReference>
<comment type="catalytic activity">
    <reaction evidence="7">
        <text>L-threonyl-[protein] + ATP = O-phospho-L-threonyl-[protein] + ADP + H(+)</text>
        <dbReference type="Rhea" id="RHEA:46608"/>
        <dbReference type="Rhea" id="RHEA-COMP:11060"/>
        <dbReference type="Rhea" id="RHEA-COMP:11605"/>
        <dbReference type="ChEBI" id="CHEBI:15378"/>
        <dbReference type="ChEBI" id="CHEBI:30013"/>
        <dbReference type="ChEBI" id="CHEBI:30616"/>
        <dbReference type="ChEBI" id="CHEBI:61977"/>
        <dbReference type="ChEBI" id="CHEBI:456216"/>
        <dbReference type="EC" id="2.7.11.1"/>
    </reaction>
</comment>
<dbReference type="AlphaFoldDB" id="A0AAV5BMI6"/>
<dbReference type="InterPro" id="IPR003609">
    <property type="entry name" value="Pan_app"/>
</dbReference>
<sequence length="458" mass="49732">MSFLRHLPHLVFLYIILSSFLFAPGKPATSRDSDVLDKGRNITDGDTLVSGGGTFTLGFFSPAGGVPSKRYLGIWFSFSPDAVYWVANGDHPLNDTSGVLVMSDAGSLVLLDSSGRKEVWSSGSTSSPASGARLLESGNLVVYGQDSGTALWQSFDHPCNTLLPGMKIGKNLWTGAHWYVVSWRSATDPAPGSYRYVTDTFGGLPENVILDGNNTEKYRTGPWNGKRFSGVPEMASFADMFTYQLTVSPSEVTYSYAAKPGAPYSRVVVTEAGVVQRLVWDTSTRAWKTFFKAPRDDCDGYAKCGAFGLCDSNKGATSLCSCVRGFSPVTPSEWLMREYSGGCRRNVALDCSNRSRTIVNTSDGFEVRRGVKLPDTKDASVDMSVSTLDECRSRCLANCSCMAYAAADIGTGSGCITWTRPFLDLRLVDDGQDFYQRLARSEIVEQGNTTKHKVGAMS</sequence>
<dbReference type="PANTHER" id="PTHR32444">
    <property type="entry name" value="BULB-TYPE LECTIN DOMAIN-CONTAINING PROTEIN"/>
    <property type="match status" value="1"/>
</dbReference>
<evidence type="ECO:0000256" key="6">
    <source>
        <dbReference type="ARBA" id="ARBA00023170"/>
    </source>
</evidence>
<dbReference type="PROSITE" id="PS50948">
    <property type="entry name" value="PAN"/>
    <property type="match status" value="1"/>
</dbReference>
<keyword evidence="4 9" id="KW-0732">Signal</keyword>
<dbReference type="EMBL" id="BQKI01000002">
    <property type="protein sequence ID" value="GJM87629.1"/>
    <property type="molecule type" value="Genomic_DNA"/>
</dbReference>
<dbReference type="Pfam" id="PF08276">
    <property type="entry name" value="PAN_2"/>
    <property type="match status" value="1"/>
</dbReference>
<evidence type="ECO:0000256" key="9">
    <source>
        <dbReference type="SAM" id="SignalP"/>
    </source>
</evidence>
<name>A0AAV5BMI6_ELECO</name>
<gene>
    <name evidence="12" type="primary">ga03604</name>
    <name evidence="12" type="ORF">PR202_ga03604</name>
</gene>
<dbReference type="GO" id="GO:0016020">
    <property type="term" value="C:membrane"/>
    <property type="evidence" value="ECO:0007669"/>
    <property type="project" value="UniProtKB-SubCell"/>
</dbReference>
<dbReference type="GO" id="GO:0004674">
    <property type="term" value="F:protein serine/threonine kinase activity"/>
    <property type="evidence" value="ECO:0007669"/>
    <property type="project" value="UniProtKB-EC"/>
</dbReference>
<dbReference type="Pfam" id="PF01453">
    <property type="entry name" value="B_lectin"/>
    <property type="match status" value="1"/>
</dbReference>
<evidence type="ECO:0000256" key="7">
    <source>
        <dbReference type="ARBA" id="ARBA00047899"/>
    </source>
</evidence>
<dbReference type="PANTHER" id="PTHR32444:SF236">
    <property type="entry name" value="D-MANNOSE BINDING LECTIN FAMILY PROTEIN, EXPRESSED"/>
    <property type="match status" value="1"/>
</dbReference>
<evidence type="ECO:0000259" key="11">
    <source>
        <dbReference type="PROSITE" id="PS50948"/>
    </source>
</evidence>
<comment type="catalytic activity">
    <reaction evidence="8">
        <text>L-seryl-[protein] + ATP = O-phospho-L-seryl-[protein] + ADP + H(+)</text>
        <dbReference type="Rhea" id="RHEA:17989"/>
        <dbReference type="Rhea" id="RHEA-COMP:9863"/>
        <dbReference type="Rhea" id="RHEA-COMP:11604"/>
        <dbReference type="ChEBI" id="CHEBI:15378"/>
        <dbReference type="ChEBI" id="CHEBI:29999"/>
        <dbReference type="ChEBI" id="CHEBI:30616"/>
        <dbReference type="ChEBI" id="CHEBI:83421"/>
        <dbReference type="ChEBI" id="CHEBI:456216"/>
        <dbReference type="EC" id="2.7.11.1"/>
    </reaction>
</comment>
<evidence type="ECO:0000256" key="3">
    <source>
        <dbReference type="ARBA" id="ARBA00012513"/>
    </source>
</evidence>
<evidence type="ECO:0000256" key="5">
    <source>
        <dbReference type="ARBA" id="ARBA00023157"/>
    </source>
</evidence>
<dbReference type="SUPFAM" id="SSF51110">
    <property type="entry name" value="alpha-D-mannose-specific plant lectins"/>
    <property type="match status" value="1"/>
</dbReference>
<dbReference type="GO" id="GO:0051707">
    <property type="term" value="P:response to other organism"/>
    <property type="evidence" value="ECO:0007669"/>
    <property type="project" value="UniProtKB-ARBA"/>
</dbReference>
<dbReference type="Pfam" id="PF00954">
    <property type="entry name" value="S_locus_glycop"/>
    <property type="match status" value="1"/>
</dbReference>
<dbReference type="SMART" id="SM00473">
    <property type="entry name" value="PAN_AP"/>
    <property type="match status" value="1"/>
</dbReference>
<organism evidence="12 13">
    <name type="scientific">Eleusine coracana subsp. coracana</name>
    <dbReference type="NCBI Taxonomy" id="191504"/>
    <lineage>
        <taxon>Eukaryota</taxon>
        <taxon>Viridiplantae</taxon>
        <taxon>Streptophyta</taxon>
        <taxon>Embryophyta</taxon>
        <taxon>Tracheophyta</taxon>
        <taxon>Spermatophyta</taxon>
        <taxon>Magnoliopsida</taxon>
        <taxon>Liliopsida</taxon>
        <taxon>Poales</taxon>
        <taxon>Poaceae</taxon>
        <taxon>PACMAD clade</taxon>
        <taxon>Chloridoideae</taxon>
        <taxon>Cynodonteae</taxon>
        <taxon>Eleusininae</taxon>
        <taxon>Eleusine</taxon>
    </lineage>
</organism>
<comment type="function">
    <text evidence="1">Involved in sporophytic self-incompatibility system (the inability of flowering plants to achieve self-fertilization).</text>
</comment>
<reference evidence="12" key="1">
    <citation type="journal article" date="2018" name="DNA Res.">
        <title>Multiple hybrid de novo genome assembly of finger millet, an orphan allotetraploid crop.</title>
        <authorList>
            <person name="Hatakeyama M."/>
            <person name="Aluri S."/>
            <person name="Balachadran M.T."/>
            <person name="Sivarajan S.R."/>
            <person name="Patrignani A."/>
            <person name="Gruter S."/>
            <person name="Poveda L."/>
            <person name="Shimizu-Inatsugi R."/>
            <person name="Baeten J."/>
            <person name="Francoijs K.J."/>
            <person name="Nataraja K.N."/>
            <person name="Reddy Y.A.N."/>
            <person name="Phadnis S."/>
            <person name="Ravikumar R.L."/>
            <person name="Schlapbach R."/>
            <person name="Sreeman S.M."/>
            <person name="Shimizu K.K."/>
        </authorList>
    </citation>
    <scope>NUCLEOTIDE SEQUENCE</scope>
</reference>
<evidence type="ECO:0000259" key="10">
    <source>
        <dbReference type="PROSITE" id="PS50927"/>
    </source>
</evidence>
<keyword evidence="5" id="KW-1015">Disulfide bond</keyword>
<keyword evidence="13" id="KW-1185">Reference proteome</keyword>
<feature type="signal peptide" evidence="9">
    <location>
        <begin position="1"/>
        <end position="27"/>
    </location>
</feature>
<dbReference type="Gene3D" id="3.50.4.10">
    <property type="entry name" value="Hepatocyte Growth Factor"/>
    <property type="match status" value="1"/>
</dbReference>
<keyword evidence="6" id="KW-0675">Receptor</keyword>
<dbReference type="GO" id="GO:0048544">
    <property type="term" value="P:recognition of pollen"/>
    <property type="evidence" value="ECO:0007669"/>
    <property type="project" value="InterPro"/>
</dbReference>
<dbReference type="EC" id="2.7.11.1" evidence="3"/>
<dbReference type="SMART" id="SM00108">
    <property type="entry name" value="B_lectin"/>
    <property type="match status" value="1"/>
</dbReference>
<accession>A0AAV5BMI6</accession>
<dbReference type="CDD" id="cd00028">
    <property type="entry name" value="B_lectin"/>
    <property type="match status" value="1"/>
</dbReference>
<dbReference type="PROSITE" id="PS50927">
    <property type="entry name" value="BULB_LECTIN"/>
    <property type="match status" value="1"/>
</dbReference>
<dbReference type="FunFam" id="2.90.10.10:FF:000005">
    <property type="entry name" value="G-type lectin S-receptor-like serine/threonine-protein kinase"/>
    <property type="match status" value="1"/>
</dbReference>
<evidence type="ECO:0000256" key="1">
    <source>
        <dbReference type="ARBA" id="ARBA00003061"/>
    </source>
</evidence>
<dbReference type="InterPro" id="IPR000858">
    <property type="entry name" value="S_locus_glycoprot_dom"/>
</dbReference>
<dbReference type="PIRSF" id="PIRSF002686">
    <property type="entry name" value="SLG"/>
    <property type="match status" value="1"/>
</dbReference>
<evidence type="ECO:0000313" key="13">
    <source>
        <dbReference type="Proteomes" id="UP001054889"/>
    </source>
</evidence>
<dbReference type="InterPro" id="IPR035446">
    <property type="entry name" value="SLSG/EP1"/>
</dbReference>
<evidence type="ECO:0000256" key="2">
    <source>
        <dbReference type="ARBA" id="ARBA00004479"/>
    </source>
</evidence>